<dbReference type="Pfam" id="PF00108">
    <property type="entry name" value="Thiolase_N"/>
    <property type="match status" value="1"/>
</dbReference>
<comment type="similarity">
    <text evidence="1 4">Belongs to the thiolase-like superfamily. Thiolase family.</text>
</comment>
<feature type="domain" description="Thiolase C-terminal" evidence="6">
    <location>
        <begin position="277"/>
        <end position="398"/>
    </location>
</feature>
<evidence type="ECO:0000313" key="7">
    <source>
        <dbReference type="EMBL" id="GAA0619877.1"/>
    </source>
</evidence>
<feature type="domain" description="Thiolase N-terminal" evidence="5">
    <location>
        <begin position="5"/>
        <end position="268"/>
    </location>
</feature>
<evidence type="ECO:0000256" key="3">
    <source>
        <dbReference type="ARBA" id="ARBA00023315"/>
    </source>
</evidence>
<dbReference type="PANTHER" id="PTHR43365:SF1">
    <property type="entry name" value="ACETYL-COA C-ACYLTRANSFERASE"/>
    <property type="match status" value="1"/>
</dbReference>
<reference evidence="8" key="1">
    <citation type="journal article" date="2019" name="Int. J. Syst. Evol. Microbiol.">
        <title>The Global Catalogue of Microorganisms (GCM) 10K type strain sequencing project: providing services to taxonomists for standard genome sequencing and annotation.</title>
        <authorList>
            <consortium name="The Broad Institute Genomics Platform"/>
            <consortium name="The Broad Institute Genome Sequencing Center for Infectious Disease"/>
            <person name="Wu L."/>
            <person name="Ma J."/>
        </authorList>
    </citation>
    <scope>NUCLEOTIDE SEQUENCE [LARGE SCALE GENOMIC DNA]</scope>
    <source>
        <strain evidence="8">JCM 10671</strain>
    </source>
</reference>
<proteinExistence type="inferred from homology"/>
<evidence type="ECO:0000259" key="6">
    <source>
        <dbReference type="Pfam" id="PF02803"/>
    </source>
</evidence>
<sequence>MHEAVIVDAVRSPMAKGKAPRDGKPGGALSGVHPVELLGQTVKALLERNPALDPGDVEDFIVGCVSQVAEQAGCPGRWAWLAAGLPEHVPSTTVDRRCGSSQQAADFAAQGILAGAYDVVVAGGVESMSRVPMGSARQGADVYGPSATARYAPGLVPQGISAELVAARWKLDRTTLDEFSAASHARAAAAAANGGFANEIVPITTPDGVVSADETIRPSTTVEGLAALQPAFENADMAARFPEITWSITAGNSSQITDGAAALLIMSAERAAALGLRPRARFHAFAVASDDPITMLSGPIPATEKALKRAGMTIDQIDHYEVNEAFASVPLAWAEHFGADPAKLNPRGGAIALGHPLGASGARLMTTMLNHLEATGGRFGLQTMCEAGGMANATILERL</sequence>
<dbReference type="InterPro" id="IPR020613">
    <property type="entry name" value="Thiolase_CS"/>
</dbReference>
<evidence type="ECO:0000313" key="8">
    <source>
        <dbReference type="Proteomes" id="UP001500957"/>
    </source>
</evidence>
<keyword evidence="3 4" id="KW-0012">Acyltransferase</keyword>
<comment type="caution">
    <text evidence="7">The sequence shown here is derived from an EMBL/GenBank/DDBJ whole genome shotgun (WGS) entry which is preliminary data.</text>
</comment>
<protein>
    <submittedName>
        <fullName evidence="7">Thiolase family protein</fullName>
    </submittedName>
</protein>
<dbReference type="EMBL" id="BAAAHE010000017">
    <property type="protein sequence ID" value="GAA0619877.1"/>
    <property type="molecule type" value="Genomic_DNA"/>
</dbReference>
<dbReference type="Pfam" id="PF02803">
    <property type="entry name" value="Thiolase_C"/>
    <property type="match status" value="1"/>
</dbReference>
<dbReference type="Gene3D" id="3.40.47.10">
    <property type="match status" value="2"/>
</dbReference>
<dbReference type="RefSeq" id="WP_344604789.1">
    <property type="nucleotide sequence ID" value="NZ_BAAAHE010000017.1"/>
</dbReference>
<dbReference type="InterPro" id="IPR020616">
    <property type="entry name" value="Thiolase_N"/>
</dbReference>
<organism evidence="7 8">
    <name type="scientific">Sporichthya brevicatena</name>
    <dbReference type="NCBI Taxonomy" id="171442"/>
    <lineage>
        <taxon>Bacteria</taxon>
        <taxon>Bacillati</taxon>
        <taxon>Actinomycetota</taxon>
        <taxon>Actinomycetes</taxon>
        <taxon>Sporichthyales</taxon>
        <taxon>Sporichthyaceae</taxon>
        <taxon>Sporichthya</taxon>
    </lineage>
</organism>
<dbReference type="PANTHER" id="PTHR43365">
    <property type="entry name" value="BLR7806 PROTEIN"/>
    <property type="match status" value="1"/>
</dbReference>
<dbReference type="SUPFAM" id="SSF53901">
    <property type="entry name" value="Thiolase-like"/>
    <property type="match status" value="2"/>
</dbReference>
<evidence type="ECO:0000256" key="4">
    <source>
        <dbReference type="RuleBase" id="RU003557"/>
    </source>
</evidence>
<gene>
    <name evidence="7" type="ORF">GCM10009547_22960</name>
</gene>
<dbReference type="Proteomes" id="UP001500957">
    <property type="component" value="Unassembled WGS sequence"/>
</dbReference>
<evidence type="ECO:0000256" key="2">
    <source>
        <dbReference type="ARBA" id="ARBA00022679"/>
    </source>
</evidence>
<evidence type="ECO:0000256" key="1">
    <source>
        <dbReference type="ARBA" id="ARBA00010982"/>
    </source>
</evidence>
<dbReference type="InterPro" id="IPR016039">
    <property type="entry name" value="Thiolase-like"/>
</dbReference>
<keyword evidence="2 4" id="KW-0808">Transferase</keyword>
<name>A0ABP3RWZ4_9ACTN</name>
<dbReference type="NCBIfam" id="TIGR01930">
    <property type="entry name" value="AcCoA-C-Actrans"/>
    <property type="match status" value="1"/>
</dbReference>
<dbReference type="PROSITE" id="PS00737">
    <property type="entry name" value="THIOLASE_2"/>
    <property type="match status" value="1"/>
</dbReference>
<keyword evidence="8" id="KW-1185">Reference proteome</keyword>
<dbReference type="PIRSF" id="PIRSF000429">
    <property type="entry name" value="Ac-CoA_Ac_transf"/>
    <property type="match status" value="1"/>
</dbReference>
<dbReference type="InterPro" id="IPR002155">
    <property type="entry name" value="Thiolase"/>
</dbReference>
<dbReference type="InterPro" id="IPR020617">
    <property type="entry name" value="Thiolase_C"/>
</dbReference>
<accession>A0ABP3RWZ4</accession>
<evidence type="ECO:0000259" key="5">
    <source>
        <dbReference type="Pfam" id="PF00108"/>
    </source>
</evidence>
<dbReference type="CDD" id="cd00751">
    <property type="entry name" value="thiolase"/>
    <property type="match status" value="1"/>
</dbReference>